<dbReference type="AlphaFoldDB" id="A0A2H5S556"/>
<dbReference type="SUPFAM" id="SSF52047">
    <property type="entry name" value="RNI-like"/>
    <property type="match status" value="1"/>
</dbReference>
<dbReference type="Gene3D" id="3.80.10.10">
    <property type="entry name" value="Ribonuclease Inhibitor"/>
    <property type="match status" value="1"/>
</dbReference>
<dbReference type="InterPro" id="IPR032675">
    <property type="entry name" value="LRR_dom_sf"/>
</dbReference>
<evidence type="ECO:0008006" key="3">
    <source>
        <dbReference type="Google" id="ProtNLM"/>
    </source>
</evidence>
<reference evidence="1 2" key="1">
    <citation type="journal article" date="2013" name="Proc. Natl. Acad. Sci. U.S.A.">
        <title>Genome of an arbuscular mycorrhizal fungus provides insight into the oldest plant symbiosis.</title>
        <authorList>
            <person name="Tisserant E."/>
            <person name="Malbreil M."/>
            <person name="Kuo A."/>
            <person name="Kohler A."/>
            <person name="Symeonidi A."/>
            <person name="Balestrini R."/>
            <person name="Charron P."/>
            <person name="Duensing N."/>
            <person name="Frei Dit Frey N."/>
            <person name="Gianinazzi-Pearson V."/>
            <person name="Gilbert L.B."/>
            <person name="Handa Y."/>
            <person name="Herr J.R."/>
            <person name="Hijri M."/>
            <person name="Koul R."/>
            <person name="Kawaguchi M."/>
            <person name="Krajinski F."/>
            <person name="Lammers P.J."/>
            <person name="Masclaux F.G."/>
            <person name="Murat C."/>
            <person name="Morin E."/>
            <person name="Ndikumana S."/>
            <person name="Pagni M."/>
            <person name="Petitpierre D."/>
            <person name="Requena N."/>
            <person name="Rosikiewicz P."/>
            <person name="Riley R."/>
            <person name="Saito K."/>
            <person name="San Clemente H."/>
            <person name="Shapiro H."/>
            <person name="van Tuinen D."/>
            <person name="Becard G."/>
            <person name="Bonfante P."/>
            <person name="Paszkowski U."/>
            <person name="Shachar-Hill Y.Y."/>
            <person name="Tuskan G.A."/>
            <person name="Young P.W."/>
            <person name="Sanders I.R."/>
            <person name="Henrissat B."/>
            <person name="Rensing S.A."/>
            <person name="Grigoriev I.V."/>
            <person name="Corradi N."/>
            <person name="Roux C."/>
            <person name="Martin F."/>
        </authorList>
    </citation>
    <scope>NUCLEOTIDE SEQUENCE [LARGE SCALE GENOMIC DNA]</scope>
    <source>
        <strain evidence="1 2">DAOM 197198</strain>
    </source>
</reference>
<reference evidence="1 2" key="2">
    <citation type="journal article" date="2018" name="New Phytol.">
        <title>High intraspecific genome diversity in the model arbuscular mycorrhizal symbiont Rhizophagus irregularis.</title>
        <authorList>
            <person name="Chen E.C.H."/>
            <person name="Morin E."/>
            <person name="Beaudet D."/>
            <person name="Noel J."/>
            <person name="Yildirir G."/>
            <person name="Ndikumana S."/>
            <person name="Charron P."/>
            <person name="St-Onge C."/>
            <person name="Giorgi J."/>
            <person name="Kruger M."/>
            <person name="Marton T."/>
            <person name="Ropars J."/>
            <person name="Grigoriev I.V."/>
            <person name="Hainaut M."/>
            <person name="Henrissat B."/>
            <person name="Roux C."/>
            <person name="Martin F."/>
            <person name="Corradi N."/>
        </authorList>
    </citation>
    <scope>NUCLEOTIDE SEQUENCE [LARGE SCALE GENOMIC DNA]</scope>
    <source>
        <strain evidence="1 2">DAOM 197198</strain>
    </source>
</reference>
<accession>A0A2H5S556</accession>
<dbReference type="EMBL" id="AUPC02000109">
    <property type="protein sequence ID" value="POG71299.1"/>
    <property type="molecule type" value="Genomic_DNA"/>
</dbReference>
<organism evidence="1 2">
    <name type="scientific">Rhizophagus irregularis (strain DAOM 181602 / DAOM 197198 / MUCL 43194)</name>
    <name type="common">Arbuscular mycorrhizal fungus</name>
    <name type="synonym">Glomus intraradices</name>
    <dbReference type="NCBI Taxonomy" id="747089"/>
    <lineage>
        <taxon>Eukaryota</taxon>
        <taxon>Fungi</taxon>
        <taxon>Fungi incertae sedis</taxon>
        <taxon>Mucoromycota</taxon>
        <taxon>Glomeromycotina</taxon>
        <taxon>Glomeromycetes</taxon>
        <taxon>Glomerales</taxon>
        <taxon>Glomeraceae</taxon>
        <taxon>Rhizophagus</taxon>
    </lineage>
</organism>
<sequence>MTVIYLTDDCIYHILNYLQNNRSTLFNCLLVNRFWSKVTIPLLYANPFSRLKDGNKSLIINTFLLCLNEEERNYLIKRNNIQKKLNSKLFQRNEIKLIYEYPKYIKKLSKFSIYNSIDHWYRQQIKITFNNNDNINNNNTLNDNMPLFIKATFYHMFLRKSNYIRDLEISLNLLKQDIFDINSIIINDIKISNLIILRLNSCYYKTHEIFYKFLKTILKNCKNLKRLDLMDIDLYYNSNEISSIIKQQNELKEFNFYGFYKLSSNDIFSSLEYQKNSLISLKFHDINFQHCILQNVIKLHNLKSLEIIYCYGMTLELCQIFEFASFKLKELSIKNIWGSNITSKIIKYLGKYLQRLKIENINVEIMNSIIQYGLELKTLDIYSGCHINLSILPYLKNLKIKNLNIYLNAFIIESFFTKLAENLSNTITKISFVTAVNEISLLKFLNGCYYNNQIINLNSLNFNQKFELKHLEIILNYIKNKNFNLKYLGICGLDKIWNIKELILLNQIKEKGIKLVEFRDNFKECDYQLSDY</sequence>
<dbReference type="STRING" id="747089.A0A2H5S556"/>
<protein>
    <recommendedName>
        <fullName evidence="3">F-box domain-containing protein</fullName>
    </recommendedName>
</protein>
<proteinExistence type="predicted"/>
<keyword evidence="2" id="KW-1185">Reference proteome</keyword>
<dbReference type="Proteomes" id="UP000018888">
    <property type="component" value="Unassembled WGS sequence"/>
</dbReference>
<gene>
    <name evidence="1" type="ORF">GLOIN_2v1774885</name>
</gene>
<comment type="caution">
    <text evidence="1">The sequence shown here is derived from an EMBL/GenBank/DDBJ whole genome shotgun (WGS) entry which is preliminary data.</text>
</comment>
<name>A0A2H5S556_RHIID</name>
<evidence type="ECO:0000313" key="1">
    <source>
        <dbReference type="EMBL" id="POG71299.1"/>
    </source>
</evidence>
<evidence type="ECO:0000313" key="2">
    <source>
        <dbReference type="Proteomes" id="UP000018888"/>
    </source>
</evidence>